<feature type="transmembrane region" description="Helical" evidence="5">
    <location>
        <begin position="12"/>
        <end position="33"/>
    </location>
</feature>
<evidence type="ECO:0000256" key="4">
    <source>
        <dbReference type="ARBA" id="ARBA00023136"/>
    </source>
</evidence>
<dbReference type="InterPro" id="IPR003398">
    <property type="entry name" value="PSII_PsbN"/>
</dbReference>
<evidence type="ECO:0000313" key="7">
    <source>
        <dbReference type="Proteomes" id="UP000010474"/>
    </source>
</evidence>
<organism evidence="6 7">
    <name type="scientific">Anabaena cylindrica (strain ATCC 27899 / PCC 7122)</name>
    <dbReference type="NCBI Taxonomy" id="272123"/>
    <lineage>
        <taxon>Bacteria</taxon>
        <taxon>Bacillati</taxon>
        <taxon>Cyanobacteriota</taxon>
        <taxon>Cyanophyceae</taxon>
        <taxon>Nostocales</taxon>
        <taxon>Nostocaceae</taxon>
        <taxon>Anabaena</taxon>
    </lineage>
</organism>
<dbReference type="NCBIfam" id="NF009650">
    <property type="entry name" value="PRK13183.1"/>
    <property type="match status" value="1"/>
</dbReference>
<proteinExistence type="inferred from homology"/>
<dbReference type="Pfam" id="PF02468">
    <property type="entry name" value="PsbN"/>
    <property type="match status" value="1"/>
</dbReference>
<keyword evidence="7" id="KW-1185">Reference proteome</keyword>
<keyword evidence="2 5" id="KW-0812">Transmembrane</keyword>
<accession>K9ZHN8</accession>
<dbReference type="PATRIC" id="fig|272123.3.peg.2624"/>
<dbReference type="KEGG" id="acy:Anacy_2413"/>
<dbReference type="PANTHER" id="PTHR35326:SF3">
    <property type="entry name" value="PROTEIN PSBN"/>
    <property type="match status" value="1"/>
</dbReference>
<evidence type="ECO:0000256" key="2">
    <source>
        <dbReference type="ARBA" id="ARBA00022692"/>
    </source>
</evidence>
<keyword evidence="5" id="KW-0793">Thylakoid</keyword>
<name>K9ZHN8_ANACC</name>
<dbReference type="HOGENOM" id="CLU_205504_0_0_3"/>
<dbReference type="AlphaFoldDB" id="K9ZHN8"/>
<comment type="function">
    <text evidence="5">May play a role in photosystem I and II biogenesis.</text>
</comment>
<dbReference type="GO" id="GO:0015979">
    <property type="term" value="P:photosynthesis"/>
    <property type="evidence" value="ECO:0007669"/>
    <property type="project" value="InterPro"/>
</dbReference>
<evidence type="ECO:0000256" key="1">
    <source>
        <dbReference type="ARBA" id="ARBA00004167"/>
    </source>
</evidence>
<gene>
    <name evidence="5" type="primary">psbN</name>
    <name evidence="6" type="ordered locus">Anacy_2413</name>
</gene>
<dbReference type="PANTHER" id="PTHR35326">
    <property type="entry name" value="PROTEIN PSBN"/>
    <property type="match status" value="1"/>
</dbReference>
<sequence length="49" mass="5203">MPNLMDLEPGLVIGISVGVALLVITGMAIYTSFGPPSTQLDDPFDDHED</sequence>
<comment type="subcellular location">
    <subcellularLocation>
        <location evidence="5">Cellular thylakoid membrane</location>
        <topology evidence="5">Single-pass membrane protein</topology>
    </subcellularLocation>
    <subcellularLocation>
        <location evidence="1">Membrane</location>
        <topology evidence="1">Single-pass membrane protein</topology>
    </subcellularLocation>
</comment>
<dbReference type="GO" id="GO:0031676">
    <property type="term" value="C:plasma membrane-derived thylakoid membrane"/>
    <property type="evidence" value="ECO:0007669"/>
    <property type="project" value="UniProtKB-SubCell"/>
</dbReference>
<dbReference type="Proteomes" id="UP000010474">
    <property type="component" value="Chromosome"/>
</dbReference>
<dbReference type="EMBL" id="CP003659">
    <property type="protein sequence ID" value="AFZ57865.1"/>
    <property type="molecule type" value="Genomic_DNA"/>
</dbReference>
<dbReference type="STRING" id="272123.Anacy_2413"/>
<evidence type="ECO:0000256" key="5">
    <source>
        <dbReference type="HAMAP-Rule" id="MF_00293"/>
    </source>
</evidence>
<reference evidence="7" key="1">
    <citation type="journal article" date="2013" name="Proc. Natl. Acad. Sci. U.S.A.">
        <title>Improving the coverage of the cyanobacterial phylum using diversity-driven genome sequencing.</title>
        <authorList>
            <person name="Shih P.M."/>
            <person name="Wu D."/>
            <person name="Latifi A."/>
            <person name="Axen S.D."/>
            <person name="Fewer D.P."/>
            <person name="Talla E."/>
            <person name="Calteau A."/>
            <person name="Cai F."/>
            <person name="Tandeau de Marsac N."/>
            <person name="Rippka R."/>
            <person name="Herdman M."/>
            <person name="Sivonen K."/>
            <person name="Coursin T."/>
            <person name="Laurent T."/>
            <person name="Goodwin L."/>
            <person name="Nolan M."/>
            <person name="Davenport K.W."/>
            <person name="Han C.S."/>
            <person name="Rubin E.M."/>
            <person name="Eisen J.A."/>
            <person name="Woyke T."/>
            <person name="Gugger M."/>
            <person name="Kerfeld C.A."/>
        </authorList>
    </citation>
    <scope>NUCLEOTIDE SEQUENCE [LARGE SCALE GENOMIC DNA]</scope>
    <source>
        <strain evidence="7">ATCC 27899 / PCC 7122</strain>
    </source>
</reference>
<comment type="similarity">
    <text evidence="5">Belongs to the PsbN family.</text>
</comment>
<protein>
    <recommendedName>
        <fullName evidence="5">Protein PsbN</fullName>
    </recommendedName>
</protein>
<evidence type="ECO:0000256" key="3">
    <source>
        <dbReference type="ARBA" id="ARBA00022989"/>
    </source>
</evidence>
<keyword evidence="3 5" id="KW-1133">Transmembrane helix</keyword>
<keyword evidence="4 5" id="KW-0472">Membrane</keyword>
<evidence type="ECO:0000313" key="6">
    <source>
        <dbReference type="EMBL" id="AFZ57865.1"/>
    </source>
</evidence>
<dbReference type="HAMAP" id="MF_00293">
    <property type="entry name" value="PSII_PsbN"/>
    <property type="match status" value="1"/>
</dbReference>
<comment type="caution">
    <text evidence="5">Originally thought to be a component of PSII; based on experiments in Synechocystis, N.tabacum and barley, and its absence from PSII in T.elongatus and T.vulcanus, this is probably not true.</text>
</comment>